<dbReference type="Proteomes" id="UP000756921">
    <property type="component" value="Unassembled WGS sequence"/>
</dbReference>
<dbReference type="OrthoDB" id="5428863at2759"/>
<sequence>MHLVKTLGDNYLWVDRLCLLQDSPKEVMDDMLMSMARIYTSAEYTIVAAEGSDANHGLKGVGGPSEDRDVNSTRWIKEINSTFPFSSVWAKRGWTFQESLFSRRLLIFDKQVIWLCSRCSWHETWEDWKRTMGRTVKRPPTHTPMGMMSILSRVPDRSRWAELVENFSRRELTRDEDSEKAFAGATDVMGPTFPGGIFHGLPVFYFDIALLWERGRSRRPGKPSWSWVGWTGSIDCSKPWRPFYSDPLPTRLWDPVLRPAPYSSLKRVAYFHSMSPGHLPETGSISRERLENADKRLSQVVKPSPPTIGFNGFYEYQALRKTPQASLPADWERQSHPDGDYYTLRNDPMRHISYAYPLPLAEETPHNPLAGSSVLLCTTLVARISSRLRTPIIRSRSIYCSQNDVETANSESNERVHVDEKPGLSSSLTYAGNTLYIDDLVVGTLICGREERNQLSPGCQLIVLSEGKVDSCVDPTMFSWPHPGSGGRSRGDYFNATRKGKETCFYNVMLIEWENDVAYRKGIGAVEKTALYSVETEWKTFKLG</sequence>
<reference evidence="2" key="1">
    <citation type="journal article" date="2020" name="Mol. Plant Microbe Interact.">
        <title>Genome Sequence of the Biocontrol Agent Coniothyrium minitans strain Conio (IMI 134523).</title>
        <authorList>
            <person name="Patel D."/>
            <person name="Shittu T.A."/>
            <person name="Baroncelli R."/>
            <person name="Muthumeenakshi S."/>
            <person name="Osborne T.H."/>
            <person name="Janganan T.K."/>
            <person name="Sreenivasaprasad S."/>
        </authorList>
    </citation>
    <scope>NUCLEOTIDE SEQUENCE</scope>
    <source>
        <strain evidence="2">Conio</strain>
    </source>
</reference>
<dbReference type="PANTHER" id="PTHR33112">
    <property type="entry name" value="DOMAIN PROTEIN, PUTATIVE-RELATED"/>
    <property type="match status" value="1"/>
</dbReference>
<feature type="domain" description="Heterokaryon incompatibility" evidence="1">
    <location>
        <begin position="2"/>
        <end position="98"/>
    </location>
</feature>
<dbReference type="Pfam" id="PF06985">
    <property type="entry name" value="HET"/>
    <property type="match status" value="1"/>
</dbReference>
<comment type="caution">
    <text evidence="2">The sequence shown here is derived from an EMBL/GenBank/DDBJ whole genome shotgun (WGS) entry which is preliminary data.</text>
</comment>
<proteinExistence type="predicted"/>
<evidence type="ECO:0000313" key="2">
    <source>
        <dbReference type="EMBL" id="KAF9728471.1"/>
    </source>
</evidence>
<dbReference type="EMBL" id="WJXW01000020">
    <property type="protein sequence ID" value="KAF9728471.1"/>
    <property type="molecule type" value="Genomic_DNA"/>
</dbReference>
<dbReference type="PANTHER" id="PTHR33112:SF1">
    <property type="entry name" value="HETEROKARYON INCOMPATIBILITY DOMAIN-CONTAINING PROTEIN"/>
    <property type="match status" value="1"/>
</dbReference>
<keyword evidence="3" id="KW-1185">Reference proteome</keyword>
<evidence type="ECO:0000313" key="3">
    <source>
        <dbReference type="Proteomes" id="UP000756921"/>
    </source>
</evidence>
<dbReference type="AlphaFoldDB" id="A0A9P6KJE7"/>
<gene>
    <name evidence="2" type="ORF">PMIN01_13604</name>
</gene>
<name>A0A9P6KJE7_9PLEO</name>
<organism evidence="2 3">
    <name type="scientific">Paraphaeosphaeria minitans</name>
    <dbReference type="NCBI Taxonomy" id="565426"/>
    <lineage>
        <taxon>Eukaryota</taxon>
        <taxon>Fungi</taxon>
        <taxon>Dikarya</taxon>
        <taxon>Ascomycota</taxon>
        <taxon>Pezizomycotina</taxon>
        <taxon>Dothideomycetes</taxon>
        <taxon>Pleosporomycetidae</taxon>
        <taxon>Pleosporales</taxon>
        <taxon>Massarineae</taxon>
        <taxon>Didymosphaeriaceae</taxon>
        <taxon>Paraphaeosphaeria</taxon>
    </lineage>
</organism>
<protein>
    <submittedName>
        <fullName evidence="2">Heterokaryon incompatibility protein</fullName>
    </submittedName>
</protein>
<evidence type="ECO:0000259" key="1">
    <source>
        <dbReference type="Pfam" id="PF06985"/>
    </source>
</evidence>
<accession>A0A9P6KJE7</accession>
<dbReference type="InterPro" id="IPR010730">
    <property type="entry name" value="HET"/>
</dbReference>